<comment type="caution">
    <text evidence="2">The sequence shown here is derived from an EMBL/GenBank/DDBJ whole genome shotgun (WGS) entry which is preliminary data.</text>
</comment>
<sequence>MQILGGKETAAVELRELDGGRRRQKAGFPARQKAEETDLDLQGELNADSRRQRNGGD</sequence>
<name>A0A565CC83_9BRAS</name>
<evidence type="ECO:0000313" key="2">
    <source>
        <dbReference type="EMBL" id="VVB11278.1"/>
    </source>
</evidence>
<gene>
    <name evidence="2" type="ORF">ANE_LOCUS21722</name>
</gene>
<dbReference type="EMBL" id="CABITT030000007">
    <property type="protein sequence ID" value="VVB11278.1"/>
    <property type="molecule type" value="Genomic_DNA"/>
</dbReference>
<feature type="compositionally biased region" description="Basic and acidic residues" evidence="1">
    <location>
        <begin position="47"/>
        <end position="57"/>
    </location>
</feature>
<evidence type="ECO:0000313" key="3">
    <source>
        <dbReference type="Proteomes" id="UP000489600"/>
    </source>
</evidence>
<feature type="region of interest" description="Disordered" evidence="1">
    <location>
        <begin position="15"/>
        <end position="57"/>
    </location>
</feature>
<protein>
    <submittedName>
        <fullName evidence="2">Uncharacterized protein</fullName>
    </submittedName>
</protein>
<keyword evidence="3" id="KW-1185">Reference proteome</keyword>
<organism evidence="2 3">
    <name type="scientific">Arabis nemorensis</name>
    <dbReference type="NCBI Taxonomy" id="586526"/>
    <lineage>
        <taxon>Eukaryota</taxon>
        <taxon>Viridiplantae</taxon>
        <taxon>Streptophyta</taxon>
        <taxon>Embryophyta</taxon>
        <taxon>Tracheophyta</taxon>
        <taxon>Spermatophyta</taxon>
        <taxon>Magnoliopsida</taxon>
        <taxon>eudicotyledons</taxon>
        <taxon>Gunneridae</taxon>
        <taxon>Pentapetalae</taxon>
        <taxon>rosids</taxon>
        <taxon>malvids</taxon>
        <taxon>Brassicales</taxon>
        <taxon>Brassicaceae</taxon>
        <taxon>Arabideae</taxon>
        <taxon>Arabis</taxon>
    </lineage>
</organism>
<dbReference type="Proteomes" id="UP000489600">
    <property type="component" value="Unassembled WGS sequence"/>
</dbReference>
<dbReference type="AlphaFoldDB" id="A0A565CC83"/>
<accession>A0A565CC83</accession>
<proteinExistence type="predicted"/>
<reference evidence="2" key="1">
    <citation type="submission" date="2019-07" db="EMBL/GenBank/DDBJ databases">
        <authorList>
            <person name="Dittberner H."/>
        </authorList>
    </citation>
    <scope>NUCLEOTIDE SEQUENCE [LARGE SCALE GENOMIC DNA]</scope>
</reference>
<evidence type="ECO:0000256" key="1">
    <source>
        <dbReference type="SAM" id="MobiDB-lite"/>
    </source>
</evidence>